<protein>
    <submittedName>
        <fullName evidence="2">Uncharacterized protein</fullName>
    </submittedName>
</protein>
<dbReference type="EMBL" id="BEXB01000094">
    <property type="protein sequence ID" value="GAY79118.1"/>
    <property type="molecule type" value="Genomic_DNA"/>
</dbReference>
<evidence type="ECO:0000256" key="1">
    <source>
        <dbReference type="SAM" id="MobiDB-lite"/>
    </source>
</evidence>
<proteinExistence type="predicted"/>
<sequence length="39" mass="4565">MRPRQASNRSNDSALKRHEPITHGWRLRTGRYLPGFSKS</sequence>
<accession>A0A4Y1ZKL6</accession>
<evidence type="ECO:0000313" key="3">
    <source>
        <dbReference type="Proteomes" id="UP000319716"/>
    </source>
</evidence>
<organism evidence="2 3">
    <name type="scientific">Sporolactobacillus inulinus</name>
    <dbReference type="NCBI Taxonomy" id="2078"/>
    <lineage>
        <taxon>Bacteria</taxon>
        <taxon>Bacillati</taxon>
        <taxon>Bacillota</taxon>
        <taxon>Bacilli</taxon>
        <taxon>Bacillales</taxon>
        <taxon>Sporolactobacillaceae</taxon>
        <taxon>Sporolactobacillus</taxon>
    </lineage>
</organism>
<feature type="region of interest" description="Disordered" evidence="1">
    <location>
        <begin position="1"/>
        <end position="22"/>
    </location>
</feature>
<dbReference type="AlphaFoldDB" id="A0A4Y1ZKL6"/>
<comment type="caution">
    <text evidence="2">The sequence shown here is derived from an EMBL/GenBank/DDBJ whole genome shotgun (WGS) entry which is preliminary data.</text>
</comment>
<name>A0A4Y1ZKL6_9BACL</name>
<dbReference type="Proteomes" id="UP000319716">
    <property type="component" value="Unassembled WGS sequence"/>
</dbReference>
<reference evidence="2 3" key="1">
    <citation type="submission" date="2017-11" db="EMBL/GenBank/DDBJ databases">
        <title>Draft Genome Sequence of Sporolactobacillus inulinus NBRC 111894 Isolated from Koso, a Japanese Sugar-Vegetable Fermented Beverage.</title>
        <authorList>
            <person name="Chiou T.Y."/>
            <person name="Oshima K."/>
            <person name="Suda W."/>
            <person name="Hattori M."/>
            <person name="Takahashi T."/>
        </authorList>
    </citation>
    <scope>NUCLEOTIDE SEQUENCE [LARGE SCALE GENOMIC DNA]</scope>
    <source>
        <strain evidence="2 3">NBRC111894</strain>
    </source>
</reference>
<gene>
    <name evidence="2" type="ORF">NBRC111894_4672</name>
</gene>
<evidence type="ECO:0000313" key="2">
    <source>
        <dbReference type="EMBL" id="GAY79118.1"/>
    </source>
</evidence>
<feature type="compositionally biased region" description="Polar residues" evidence="1">
    <location>
        <begin position="1"/>
        <end position="13"/>
    </location>
</feature>